<dbReference type="AlphaFoldDB" id="A0A5N1JR61"/>
<name>A0A5N1JR61_9HYPH</name>
<organism evidence="1 2">
    <name type="scientific">Ochrobactrum quorumnocens</name>
    <dbReference type="NCBI Taxonomy" id="271865"/>
    <lineage>
        <taxon>Bacteria</taxon>
        <taxon>Pseudomonadati</taxon>
        <taxon>Pseudomonadota</taxon>
        <taxon>Alphaproteobacteria</taxon>
        <taxon>Hyphomicrobiales</taxon>
        <taxon>Brucellaceae</taxon>
        <taxon>Brucella/Ochrobactrum group</taxon>
        <taxon>Ochrobactrum</taxon>
    </lineage>
</organism>
<protein>
    <submittedName>
        <fullName evidence="1">Uncharacterized protein</fullName>
    </submittedName>
</protein>
<gene>
    <name evidence="1" type="ORF">F3W84_19970</name>
</gene>
<evidence type="ECO:0000313" key="1">
    <source>
        <dbReference type="EMBL" id="KAA9361522.1"/>
    </source>
</evidence>
<comment type="caution">
    <text evidence="1">The sequence shown here is derived from an EMBL/GenBank/DDBJ whole genome shotgun (WGS) entry which is preliminary data.</text>
</comment>
<proteinExistence type="predicted"/>
<sequence>MSLRLFDPLPFGRCDGARDALALHPLAAKLAQHRWWNGSDDLHCKQNHFFCVFLKGIFTLKIEELIGVECLKAILEYKGKILLEFDFPEDMETGRVHMELDSDSARKVAQFLLRAADGIDGVINHTLN</sequence>
<dbReference type="RefSeq" id="WP_151095205.1">
    <property type="nucleotide sequence ID" value="NZ_JBLZNM010000021.1"/>
</dbReference>
<dbReference type="EMBL" id="VYXQ01000024">
    <property type="protein sequence ID" value="KAA9361522.1"/>
    <property type="molecule type" value="Genomic_DNA"/>
</dbReference>
<dbReference type="Proteomes" id="UP000327108">
    <property type="component" value="Unassembled WGS sequence"/>
</dbReference>
<reference evidence="1 2" key="1">
    <citation type="submission" date="2019-09" db="EMBL/GenBank/DDBJ databases">
        <title>Biological control of the noxious weed angled onion (Allium triquetrum) thwarted by endophytic bacteria in Victoria, Australia.</title>
        <authorList>
            <person name="Tehranchian P."/>
            <person name="Adair R.J."/>
            <person name="Van T.H."/>
            <person name="Morrison P.D."/>
            <person name="Williams H."/>
            <person name="Lawrie A.C."/>
        </authorList>
    </citation>
    <scope>NUCLEOTIDE SEQUENCE [LARGE SCALE GENOMIC DNA]</scope>
    <source>
        <strain evidence="1 2">RPTAtOch1</strain>
    </source>
</reference>
<accession>A0A5N1JR61</accession>
<evidence type="ECO:0000313" key="2">
    <source>
        <dbReference type="Proteomes" id="UP000327108"/>
    </source>
</evidence>
<keyword evidence="2" id="KW-1185">Reference proteome</keyword>